<proteinExistence type="predicted"/>
<protein>
    <submittedName>
        <fullName evidence="1">Uncharacterized protein</fullName>
    </submittedName>
</protein>
<name>A0A0F9RX67_9ZZZZ</name>
<dbReference type="EMBL" id="LAZR01000924">
    <property type="protein sequence ID" value="KKN54532.1"/>
    <property type="molecule type" value="Genomic_DNA"/>
</dbReference>
<gene>
    <name evidence="1" type="ORF">LCGC14_0591240</name>
</gene>
<comment type="caution">
    <text evidence="1">The sequence shown here is derived from an EMBL/GenBank/DDBJ whole genome shotgun (WGS) entry which is preliminary data.</text>
</comment>
<dbReference type="AlphaFoldDB" id="A0A0F9RX67"/>
<reference evidence="1" key="1">
    <citation type="journal article" date="2015" name="Nature">
        <title>Complex archaea that bridge the gap between prokaryotes and eukaryotes.</title>
        <authorList>
            <person name="Spang A."/>
            <person name="Saw J.H."/>
            <person name="Jorgensen S.L."/>
            <person name="Zaremba-Niedzwiedzka K."/>
            <person name="Martijn J."/>
            <person name="Lind A.E."/>
            <person name="van Eijk R."/>
            <person name="Schleper C."/>
            <person name="Guy L."/>
            <person name="Ettema T.J."/>
        </authorList>
    </citation>
    <scope>NUCLEOTIDE SEQUENCE</scope>
</reference>
<evidence type="ECO:0000313" key="1">
    <source>
        <dbReference type="EMBL" id="KKN54532.1"/>
    </source>
</evidence>
<accession>A0A0F9RX67</accession>
<sequence>MILRQTLEKPVDGYWDGGAKQTFDWSIDGRPQRDSNGEYVRIGSWQANCWFHVALGKTARLTLSYAMRHLKAKTRIPSTFEYIR</sequence>
<organism evidence="1">
    <name type="scientific">marine sediment metagenome</name>
    <dbReference type="NCBI Taxonomy" id="412755"/>
    <lineage>
        <taxon>unclassified sequences</taxon>
        <taxon>metagenomes</taxon>
        <taxon>ecological metagenomes</taxon>
    </lineage>
</organism>